<dbReference type="PANTHER" id="PTHR12124:SF47">
    <property type="entry name" value="EXOSOME COMPONENT 10"/>
    <property type="match status" value="1"/>
</dbReference>
<name>A0ABP1PZJ9_9HEXA</name>
<dbReference type="SUPFAM" id="SSF53098">
    <property type="entry name" value="Ribonuclease H-like"/>
    <property type="match status" value="1"/>
</dbReference>
<dbReference type="PANTHER" id="PTHR12124">
    <property type="entry name" value="POLYMYOSITIS/SCLERODERMA AUTOANTIGEN-RELATED"/>
    <property type="match status" value="1"/>
</dbReference>
<evidence type="ECO:0000313" key="2">
    <source>
        <dbReference type="EMBL" id="CAL8083711.1"/>
    </source>
</evidence>
<organism evidence="2 3">
    <name type="scientific">Orchesella dallaii</name>
    <dbReference type="NCBI Taxonomy" id="48710"/>
    <lineage>
        <taxon>Eukaryota</taxon>
        <taxon>Metazoa</taxon>
        <taxon>Ecdysozoa</taxon>
        <taxon>Arthropoda</taxon>
        <taxon>Hexapoda</taxon>
        <taxon>Collembola</taxon>
        <taxon>Entomobryomorpha</taxon>
        <taxon>Entomobryoidea</taxon>
        <taxon>Orchesellidae</taxon>
        <taxon>Orchesellinae</taxon>
        <taxon>Orchesella</taxon>
    </lineage>
</organism>
<accession>A0ABP1PZJ9</accession>
<sequence>MEKQIASAYHWRRQGLKICQLSPSAHNFRVELNASTDSRFKFHPSPATAQDFQLKKHHIIPIYDIPIEKVFMFIDNLNDLKNACDVMKCKEEITCDLEGDFRFTYNTITCLIQMSVDTHDFVIDAIKLYEHITDQLGPIFLNRSIVKIFFGNVDLAWLQRDFNIFVNSFVDLQNIYDTYNHVEQHSSFAKVVYEFLGIRLDKTFQRFPWQMRKIPYEALDYARKDTTFICGMAIY</sequence>
<dbReference type="InterPro" id="IPR012337">
    <property type="entry name" value="RNaseH-like_sf"/>
</dbReference>
<dbReference type="InterPro" id="IPR002562">
    <property type="entry name" value="3'-5'_exonuclease_dom"/>
</dbReference>
<gene>
    <name evidence="2" type="ORF">ODALV1_LOCUS5580</name>
</gene>
<dbReference type="Pfam" id="PF01612">
    <property type="entry name" value="DNA_pol_A_exo1"/>
    <property type="match status" value="1"/>
</dbReference>
<dbReference type="EMBL" id="CAXLJM020000016">
    <property type="protein sequence ID" value="CAL8083711.1"/>
    <property type="molecule type" value="Genomic_DNA"/>
</dbReference>
<feature type="domain" description="3'-5' exonuclease" evidence="1">
    <location>
        <begin position="73"/>
        <end position="228"/>
    </location>
</feature>
<evidence type="ECO:0000259" key="1">
    <source>
        <dbReference type="Pfam" id="PF01612"/>
    </source>
</evidence>
<reference evidence="2 3" key="1">
    <citation type="submission" date="2024-08" db="EMBL/GenBank/DDBJ databases">
        <authorList>
            <person name="Cucini C."/>
            <person name="Frati F."/>
        </authorList>
    </citation>
    <scope>NUCLEOTIDE SEQUENCE [LARGE SCALE GENOMIC DNA]</scope>
</reference>
<comment type="caution">
    <text evidence="2">The sequence shown here is derived from an EMBL/GenBank/DDBJ whole genome shotgun (WGS) entry which is preliminary data.</text>
</comment>
<evidence type="ECO:0000313" key="3">
    <source>
        <dbReference type="Proteomes" id="UP001642540"/>
    </source>
</evidence>
<dbReference type="InterPro" id="IPR045092">
    <property type="entry name" value="Rrp6-like"/>
</dbReference>
<dbReference type="InterPro" id="IPR036397">
    <property type="entry name" value="RNaseH_sf"/>
</dbReference>
<dbReference type="Proteomes" id="UP001642540">
    <property type="component" value="Unassembled WGS sequence"/>
</dbReference>
<keyword evidence="3" id="KW-1185">Reference proteome</keyword>
<proteinExistence type="predicted"/>
<dbReference type="Gene3D" id="3.30.420.10">
    <property type="entry name" value="Ribonuclease H-like superfamily/Ribonuclease H"/>
    <property type="match status" value="1"/>
</dbReference>
<protein>
    <recommendedName>
        <fullName evidence="1">3'-5' exonuclease domain-containing protein</fullName>
    </recommendedName>
</protein>